<reference evidence="10" key="1">
    <citation type="submission" date="2020-12" db="EMBL/GenBank/DDBJ databases">
        <title>Metabolic potential, ecology and presence of endohyphal bacteria is reflected in genomic diversity of Mucoromycotina.</title>
        <authorList>
            <person name="Muszewska A."/>
            <person name="Okrasinska A."/>
            <person name="Steczkiewicz K."/>
            <person name="Drgas O."/>
            <person name="Orlowska M."/>
            <person name="Perlinska-Lenart U."/>
            <person name="Aleksandrzak-Piekarczyk T."/>
            <person name="Szatraj K."/>
            <person name="Zielenkiewicz U."/>
            <person name="Pilsyk S."/>
            <person name="Malc E."/>
            <person name="Mieczkowski P."/>
            <person name="Kruszewska J.S."/>
            <person name="Biernat P."/>
            <person name="Pawlowska J."/>
        </authorList>
    </citation>
    <scope>NUCLEOTIDE SEQUENCE</scope>
    <source>
        <strain evidence="10">CBS 226.32</strain>
    </source>
</reference>
<dbReference type="SMART" id="SM00483">
    <property type="entry name" value="POLXc"/>
    <property type="match status" value="1"/>
</dbReference>
<organism evidence="10 11">
    <name type="scientific">Mucor plumbeus</name>
    <dbReference type="NCBI Taxonomy" id="97098"/>
    <lineage>
        <taxon>Eukaryota</taxon>
        <taxon>Fungi</taxon>
        <taxon>Fungi incertae sedis</taxon>
        <taxon>Mucoromycota</taxon>
        <taxon>Mucoromycotina</taxon>
        <taxon>Mucoromycetes</taxon>
        <taxon>Mucorales</taxon>
        <taxon>Mucorineae</taxon>
        <taxon>Mucoraceae</taxon>
        <taxon>Mucor</taxon>
    </lineage>
</organism>
<dbReference type="Gene3D" id="1.10.150.110">
    <property type="entry name" value="DNA polymerase beta, N-terminal domain-like"/>
    <property type="match status" value="1"/>
</dbReference>
<accession>A0A8H7QK10</accession>
<dbReference type="InterPro" id="IPR018944">
    <property type="entry name" value="DNA_pol_lambd_fingers_domain"/>
</dbReference>
<evidence type="ECO:0000256" key="5">
    <source>
        <dbReference type="ARBA" id="ARBA00023204"/>
    </source>
</evidence>
<dbReference type="AlphaFoldDB" id="A0A8H7QK10"/>
<dbReference type="GO" id="GO:0003887">
    <property type="term" value="F:DNA-directed DNA polymerase activity"/>
    <property type="evidence" value="ECO:0007669"/>
    <property type="project" value="UniProtKB-UniRule"/>
</dbReference>
<comment type="caution">
    <text evidence="10">The sequence shown here is derived from an EMBL/GenBank/DDBJ whole genome shotgun (WGS) entry which is preliminary data.</text>
</comment>
<name>A0A8H7QK10_9FUNG</name>
<keyword evidence="5 8" id="KW-0234">DNA repair</keyword>
<dbReference type="InterPro" id="IPR002008">
    <property type="entry name" value="DNA_pol_X_beta-like"/>
</dbReference>
<dbReference type="EMBL" id="JAEPRC010000680">
    <property type="protein sequence ID" value="KAG2193003.1"/>
    <property type="molecule type" value="Genomic_DNA"/>
</dbReference>
<evidence type="ECO:0000259" key="9">
    <source>
        <dbReference type="PROSITE" id="PS50172"/>
    </source>
</evidence>
<proteinExistence type="inferred from homology"/>
<keyword evidence="8" id="KW-0539">Nucleus</keyword>
<dbReference type="PRINTS" id="PR00870">
    <property type="entry name" value="DNAPOLXBETA"/>
</dbReference>
<keyword evidence="1 8" id="KW-0808">Transferase</keyword>
<evidence type="ECO:0000256" key="3">
    <source>
        <dbReference type="ARBA" id="ARBA00022763"/>
    </source>
</evidence>
<dbReference type="OrthoDB" id="205514at2759"/>
<comment type="similarity">
    <text evidence="8">Belongs to the DNA polymerase type-X family.</text>
</comment>
<feature type="domain" description="BRCT" evidence="9">
    <location>
        <begin position="1"/>
        <end position="27"/>
    </location>
</feature>
<dbReference type="InterPro" id="IPR043519">
    <property type="entry name" value="NT_sf"/>
</dbReference>
<dbReference type="Pfam" id="PF10391">
    <property type="entry name" value="DNA_pol_lambd_f"/>
    <property type="match status" value="1"/>
</dbReference>
<dbReference type="GO" id="GO:0046872">
    <property type="term" value="F:metal ion binding"/>
    <property type="evidence" value="ECO:0007669"/>
    <property type="project" value="UniProtKB-UniRule"/>
</dbReference>
<dbReference type="InterPro" id="IPR001357">
    <property type="entry name" value="BRCT_dom"/>
</dbReference>
<evidence type="ECO:0000313" key="10">
    <source>
        <dbReference type="EMBL" id="KAG2193003.1"/>
    </source>
</evidence>
<dbReference type="PANTHER" id="PTHR11276:SF40">
    <property type="entry name" value="BRCT DOMAIN-CONTAINING PROTEIN"/>
    <property type="match status" value="1"/>
</dbReference>
<dbReference type="PANTHER" id="PTHR11276">
    <property type="entry name" value="DNA POLYMERASE TYPE-X FAMILY MEMBER"/>
    <property type="match status" value="1"/>
</dbReference>
<comment type="subcellular location">
    <subcellularLocation>
        <location evidence="8">Nucleus</location>
    </subcellularLocation>
</comment>
<feature type="active site" description="Nucleophile; Schiff-base intermediate with DNA; for 5'-dRP lyase activity" evidence="7">
    <location>
        <position position="181"/>
    </location>
</feature>
<comment type="function">
    <text evidence="8">DNA polymerase that functions in several pathways of DNA repair. Involved in base excision repair (BER) responsible for repair of lesions that give rise to abasic (AP) sites in DNA. Also contributes to DNA double-strand break repair by non-homologous end joining and homologous recombination. Has both template-dependent and template-independent (terminal transferase) DNA polymerase activities. Has also a 5'-deoxyribose-5-phosphate lyase (dRP lyase) activity.</text>
</comment>
<evidence type="ECO:0000256" key="4">
    <source>
        <dbReference type="ARBA" id="ARBA00022932"/>
    </source>
</evidence>
<dbReference type="Gene3D" id="1.10.150.20">
    <property type="entry name" value="5' to 3' exonuclease, C-terminal subdomain"/>
    <property type="match status" value="1"/>
</dbReference>
<evidence type="ECO:0000256" key="6">
    <source>
        <dbReference type="ARBA" id="ARBA00049244"/>
    </source>
</evidence>
<dbReference type="SUPFAM" id="SSF81301">
    <property type="entry name" value="Nucleotidyltransferase"/>
    <property type="match status" value="1"/>
</dbReference>
<evidence type="ECO:0000256" key="1">
    <source>
        <dbReference type="ARBA" id="ARBA00022679"/>
    </source>
</evidence>
<dbReference type="Gene3D" id="3.30.460.10">
    <property type="entry name" value="Beta Polymerase, domain 2"/>
    <property type="match status" value="1"/>
</dbReference>
<dbReference type="Pfam" id="PF14792">
    <property type="entry name" value="DNA_pol_B_palm"/>
    <property type="match status" value="1"/>
</dbReference>
<dbReference type="SUPFAM" id="SSF81585">
    <property type="entry name" value="PsbU/PolX domain-like"/>
    <property type="match status" value="1"/>
</dbReference>
<evidence type="ECO:0000313" key="11">
    <source>
        <dbReference type="Proteomes" id="UP000650833"/>
    </source>
</evidence>
<keyword evidence="3 8" id="KW-0227">DNA damage</keyword>
<dbReference type="Pfam" id="PF14791">
    <property type="entry name" value="DNA_pol_B_thumb"/>
    <property type="match status" value="1"/>
</dbReference>
<dbReference type="InterPro" id="IPR027421">
    <property type="entry name" value="DNA_pol_lamdba_lyase_dom_sf"/>
</dbReference>
<dbReference type="GO" id="GO:0003677">
    <property type="term" value="F:DNA binding"/>
    <property type="evidence" value="ECO:0007669"/>
    <property type="project" value="UniProtKB-UniRule"/>
</dbReference>
<dbReference type="CDD" id="cd00141">
    <property type="entry name" value="NT_POLXc"/>
    <property type="match status" value="1"/>
</dbReference>
<keyword evidence="11" id="KW-1185">Reference proteome</keyword>
<dbReference type="GO" id="GO:0006303">
    <property type="term" value="P:double-strand break repair via nonhomologous end joining"/>
    <property type="evidence" value="ECO:0007669"/>
    <property type="project" value="TreeGrafter"/>
</dbReference>
<dbReference type="Pfam" id="PF14716">
    <property type="entry name" value="HHH_8"/>
    <property type="match status" value="1"/>
</dbReference>
<dbReference type="InterPro" id="IPR028207">
    <property type="entry name" value="DNA_pol_B_palm_palm"/>
</dbReference>
<keyword evidence="4 8" id="KW-0239">DNA-directed DNA polymerase</keyword>
<dbReference type="EC" id="2.7.7.7" evidence="8"/>
<sequence length="455" mass="52204">MVPVIDIQWIRDCDKKHQLLPLEKYTIITDRRKLRSSDSDHDASVPSLSSSLSTATITNTTTVSAEILNRRFKDLPPEELQFDDDNSHLRRGGEGENVDIAPGFVNSKYECLRPTPYEPKFNRKLVSLLLLLERKRQIENELKRSLSYRHAISAIKAYPREIQSSKEAEKITGVGIKMAEKIKVFLHTGTIEEADQLRYDEKFRTMSLFNKVFGVGVTTARLWWNAGYRTLREVLENAKLTATVHLGIELLPDFDQIMSRDDVQEIVDVVTKEVSFIDNECFVVPVGGYRRGKTKNGDVDLIISSKRPESMTGFLNKLTRHLTEKNYLKHKLWYSTEIKKSCHVEKPSAGGKQVFDTFEKCFCAFLQPSTGILRQVDLICVHPDELSTAILGWTGSRQFERSIRDFAKKEKNLSLNSQAIHMEQNGKRKKYVVHSERDAFDIIGIPYLDPEFRNC</sequence>
<gene>
    <name evidence="10" type="ORF">INT46_009040</name>
</gene>
<evidence type="ECO:0000256" key="8">
    <source>
        <dbReference type="RuleBase" id="RU366014"/>
    </source>
</evidence>
<dbReference type="InterPro" id="IPR010996">
    <property type="entry name" value="HHH_MUS81"/>
</dbReference>
<evidence type="ECO:0000256" key="2">
    <source>
        <dbReference type="ARBA" id="ARBA00022695"/>
    </source>
</evidence>
<dbReference type="SUPFAM" id="SSF47802">
    <property type="entry name" value="DNA polymerase beta, N-terminal domain-like"/>
    <property type="match status" value="1"/>
</dbReference>
<evidence type="ECO:0000256" key="7">
    <source>
        <dbReference type="PIRSR" id="PIRSR622312-50"/>
    </source>
</evidence>
<dbReference type="InterPro" id="IPR029398">
    <property type="entry name" value="PolB_thumb"/>
</dbReference>
<dbReference type="InterPro" id="IPR037160">
    <property type="entry name" value="DNA_Pol_thumb_sf"/>
</dbReference>
<protein>
    <recommendedName>
        <fullName evidence="8">DNA polymerase</fullName>
        <ecNumber evidence="8">2.7.7.7</ecNumber>
    </recommendedName>
</protein>
<comment type="catalytic activity">
    <reaction evidence="6 8">
        <text>DNA(n) + a 2'-deoxyribonucleoside 5'-triphosphate = DNA(n+1) + diphosphate</text>
        <dbReference type="Rhea" id="RHEA:22508"/>
        <dbReference type="Rhea" id="RHEA-COMP:17339"/>
        <dbReference type="Rhea" id="RHEA-COMP:17340"/>
        <dbReference type="ChEBI" id="CHEBI:33019"/>
        <dbReference type="ChEBI" id="CHEBI:61560"/>
        <dbReference type="ChEBI" id="CHEBI:173112"/>
        <dbReference type="EC" id="2.7.7.7"/>
    </reaction>
</comment>
<dbReference type="PROSITE" id="PS50172">
    <property type="entry name" value="BRCT"/>
    <property type="match status" value="1"/>
</dbReference>
<dbReference type="PRINTS" id="PR00869">
    <property type="entry name" value="DNAPOLX"/>
</dbReference>
<keyword evidence="2 8" id="KW-0548">Nucleotidyltransferase</keyword>
<dbReference type="InterPro" id="IPR002054">
    <property type="entry name" value="DNA-dir_DNA_pol_X"/>
</dbReference>
<dbReference type="GO" id="GO:0005634">
    <property type="term" value="C:nucleus"/>
    <property type="evidence" value="ECO:0007669"/>
    <property type="project" value="UniProtKB-SubCell"/>
</dbReference>
<dbReference type="InterPro" id="IPR022312">
    <property type="entry name" value="DNA_pol_X"/>
</dbReference>
<dbReference type="Proteomes" id="UP000650833">
    <property type="component" value="Unassembled WGS sequence"/>
</dbReference>
<dbReference type="Gene3D" id="3.30.210.10">
    <property type="entry name" value="DNA polymerase, thumb domain"/>
    <property type="match status" value="1"/>
</dbReference>